<proteinExistence type="predicted"/>
<keyword evidence="1" id="KW-0732">Signal</keyword>
<comment type="caution">
    <text evidence="3">The sequence shown here is derived from an EMBL/GenBank/DDBJ whole genome shotgun (WGS) entry which is preliminary data.</text>
</comment>
<dbReference type="InterPro" id="IPR014867">
    <property type="entry name" value="Spore_coat_CotH_CotH2/3/7"/>
</dbReference>
<gene>
    <name evidence="3" type="ORF">AAEO56_18575</name>
</gene>
<dbReference type="SUPFAM" id="SSF74853">
    <property type="entry name" value="Lamin A/C globular tail domain"/>
    <property type="match status" value="1"/>
</dbReference>
<dbReference type="InterPro" id="IPR001322">
    <property type="entry name" value="Lamin_tail_dom"/>
</dbReference>
<accession>A0ABU9I1I8</accession>
<reference evidence="3 4" key="1">
    <citation type="submission" date="2024-04" db="EMBL/GenBank/DDBJ databases">
        <title>Flavobacterium sp. DGU11 16S ribosomal RNA gene Genome sequencing and assembly.</title>
        <authorList>
            <person name="Park S."/>
        </authorList>
    </citation>
    <scope>NUCLEOTIDE SEQUENCE [LARGE SCALE GENOMIC DNA]</scope>
    <source>
        <strain evidence="3 4">DGU11</strain>
    </source>
</reference>
<dbReference type="Pfam" id="PF08757">
    <property type="entry name" value="CotH"/>
    <property type="match status" value="1"/>
</dbReference>
<sequence>MKQQLRTEQFRHLRKFFIAAFLLIQAVSWSQVTLTDSNLPIVIITTDNDPNSGQPMEIPDDPKIPASMKIIFHPDGTRNYMADQNTAGFLNYNGRIKIELRGSSSQMLEKKQYGWTTYENNDTTKKDVSLLGMPSERDWILNGLAFDSSLIRDYLCYNLTRQMGQYATRTQFCEVIINGDYRGLYILQEKIKDDSKRVNIEEIDEAAVTGMPLTGGYITKADKTTGGDPLAWQMDSYQGWPTDFIHELPKPEDVTPAQNDYIHSQFQALESTTGANNASVANGYPSVIDIPTFVDFMIINEFSSNVDAYQISTFFHKDKGGKLRAGPAWDFNLSLGLDVFGDRSQPDIWQFSNGDNEGAKFWTDLFNNSTYKCYFSRRWHELTQEGQPLSFSHIDTFIDETIDRISEASVREQQRWGTVPNLGEEVHIIKDFIIERMAWMDANIGSFTACSNITLPQLVISRINYNPSESTEFPESDDQEFLQITNAGTTTIDLTGIYLSELGISYQFPVGATLAAGESLYIASNPTVFESKYGVAPFGQFQRNLSNNTQKLVLADGFGNVIDVVEYDDDAPWPDADGSGSYLQLASLTLDNSLASSWVASTSDSLATDKFNNMSSTIIYPNPVGDMLYVKSGEVINNIEVYDIYGKVLQSKSYSTDSATIDLSQYSSGIYLLKVSAESGILTRKIVKK</sequence>
<dbReference type="NCBIfam" id="TIGR04183">
    <property type="entry name" value="Por_Secre_tail"/>
    <property type="match status" value="1"/>
</dbReference>
<feature type="domain" description="LTD" evidence="2">
    <location>
        <begin position="446"/>
        <end position="569"/>
    </location>
</feature>
<dbReference type="PROSITE" id="PS51841">
    <property type="entry name" value="LTD"/>
    <property type="match status" value="1"/>
</dbReference>
<dbReference type="GO" id="GO:0016301">
    <property type="term" value="F:kinase activity"/>
    <property type="evidence" value="ECO:0007669"/>
    <property type="project" value="UniProtKB-KW"/>
</dbReference>
<protein>
    <submittedName>
        <fullName evidence="3">CotH kinase family protein</fullName>
    </submittedName>
</protein>
<keyword evidence="3" id="KW-0808">Transferase</keyword>
<evidence type="ECO:0000259" key="2">
    <source>
        <dbReference type="PROSITE" id="PS51841"/>
    </source>
</evidence>
<evidence type="ECO:0000256" key="1">
    <source>
        <dbReference type="ARBA" id="ARBA00022729"/>
    </source>
</evidence>
<dbReference type="EMBL" id="JBBYHR010000013">
    <property type="protein sequence ID" value="MEL1246286.1"/>
    <property type="molecule type" value="Genomic_DNA"/>
</dbReference>
<dbReference type="Pfam" id="PF18962">
    <property type="entry name" value="Por_Secre_tail"/>
    <property type="match status" value="1"/>
</dbReference>
<dbReference type="Proteomes" id="UP001464555">
    <property type="component" value="Unassembled WGS sequence"/>
</dbReference>
<dbReference type="Pfam" id="PF00932">
    <property type="entry name" value="LTD"/>
    <property type="match status" value="1"/>
</dbReference>
<keyword evidence="3" id="KW-0418">Kinase</keyword>
<dbReference type="InterPro" id="IPR036415">
    <property type="entry name" value="Lamin_tail_dom_sf"/>
</dbReference>
<evidence type="ECO:0000313" key="4">
    <source>
        <dbReference type="Proteomes" id="UP001464555"/>
    </source>
</evidence>
<dbReference type="RefSeq" id="WP_341698581.1">
    <property type="nucleotide sequence ID" value="NZ_JBBYHR010000013.1"/>
</dbReference>
<keyword evidence="4" id="KW-1185">Reference proteome</keyword>
<organism evidence="3 4">
    <name type="scientific">Flavobacterium arundinis</name>
    <dbReference type="NCBI Taxonomy" id="3139143"/>
    <lineage>
        <taxon>Bacteria</taxon>
        <taxon>Pseudomonadati</taxon>
        <taxon>Bacteroidota</taxon>
        <taxon>Flavobacteriia</taxon>
        <taxon>Flavobacteriales</taxon>
        <taxon>Flavobacteriaceae</taxon>
        <taxon>Flavobacterium</taxon>
    </lineage>
</organism>
<name>A0ABU9I1I8_9FLAO</name>
<dbReference type="InterPro" id="IPR026444">
    <property type="entry name" value="Secre_tail"/>
</dbReference>
<evidence type="ECO:0000313" key="3">
    <source>
        <dbReference type="EMBL" id="MEL1246286.1"/>
    </source>
</evidence>